<dbReference type="PANTHER" id="PTHR31885:SF6">
    <property type="entry name" value="GH04784P"/>
    <property type="match status" value="1"/>
</dbReference>
<feature type="transmembrane region" description="Helical" evidence="6">
    <location>
        <begin position="40"/>
        <end position="58"/>
    </location>
</feature>
<evidence type="ECO:0000313" key="7">
    <source>
        <dbReference type="EMBL" id="RRQ89557.1"/>
    </source>
</evidence>
<evidence type="ECO:0000256" key="1">
    <source>
        <dbReference type="ARBA" id="ARBA00004141"/>
    </source>
</evidence>
<reference evidence="7 8" key="1">
    <citation type="submission" date="2017-10" db="EMBL/GenBank/DDBJ databases">
        <title>Draft genome of actinobacteria isolated from guarana (Paullinia cupana (Mart.) Ducke.</title>
        <authorList>
            <person name="Siqueira K.A."/>
            <person name="Liotti R.G."/>
            <person name="Mendes T.A."/>
            <person name="Soares M.A."/>
        </authorList>
    </citation>
    <scope>NUCLEOTIDE SEQUENCE [LARGE SCALE GENOMIC DNA]</scope>
    <source>
        <strain evidence="7 8">199</strain>
    </source>
</reference>
<keyword evidence="3 6" id="KW-0812">Transmembrane</keyword>
<feature type="transmembrane region" description="Helical" evidence="6">
    <location>
        <begin position="192"/>
        <end position="212"/>
    </location>
</feature>
<feature type="transmembrane region" description="Helical" evidence="6">
    <location>
        <begin position="88"/>
        <end position="105"/>
    </location>
</feature>
<dbReference type="EMBL" id="PDES01000001">
    <property type="protein sequence ID" value="RRQ89557.1"/>
    <property type="molecule type" value="Genomic_DNA"/>
</dbReference>
<comment type="similarity">
    <text evidence="2">Belongs to the TMEM86 family.</text>
</comment>
<keyword evidence="8" id="KW-1185">Reference proteome</keyword>
<dbReference type="GO" id="GO:0016787">
    <property type="term" value="F:hydrolase activity"/>
    <property type="evidence" value="ECO:0007669"/>
    <property type="project" value="TreeGrafter"/>
</dbReference>
<feature type="transmembrane region" description="Helical" evidence="6">
    <location>
        <begin position="218"/>
        <end position="238"/>
    </location>
</feature>
<keyword evidence="5 6" id="KW-0472">Membrane</keyword>
<dbReference type="AlphaFoldDB" id="A0A3R8QMQ9"/>
<gene>
    <name evidence="7" type="ORF">CQW44_02835</name>
</gene>
<dbReference type="Proteomes" id="UP000276379">
    <property type="component" value="Unassembled WGS sequence"/>
</dbReference>
<feature type="transmembrane region" description="Helical" evidence="6">
    <location>
        <begin position="142"/>
        <end position="160"/>
    </location>
</feature>
<keyword evidence="4 6" id="KW-1133">Transmembrane helix</keyword>
<name>A0A3R8QMQ9_9ACTN</name>
<organism evidence="7 8">
    <name type="scientific">Streptomyces griseofuscus</name>
    <dbReference type="NCBI Taxonomy" id="146922"/>
    <lineage>
        <taxon>Bacteria</taxon>
        <taxon>Bacillati</taxon>
        <taxon>Actinomycetota</taxon>
        <taxon>Actinomycetes</taxon>
        <taxon>Kitasatosporales</taxon>
        <taxon>Streptomycetaceae</taxon>
        <taxon>Streptomyces</taxon>
    </lineage>
</organism>
<protein>
    <submittedName>
        <fullName evidence="7">Lysoplasmalogenase</fullName>
    </submittedName>
</protein>
<dbReference type="PANTHER" id="PTHR31885">
    <property type="entry name" value="GH04784P"/>
    <property type="match status" value="1"/>
</dbReference>
<comment type="subcellular location">
    <subcellularLocation>
        <location evidence="1">Membrane</location>
        <topology evidence="1">Multi-pass membrane protein</topology>
    </subcellularLocation>
</comment>
<sequence>MTTTPGASTLIAMAEGHIPERGGPRPALQRPARTAGTSPLLVVFAVLCVVELIGVATGRHAVEWVAKPLLAPLLAAHLWRLTGTRHAYVLTGLLLAAAGDIALLIPGTPAFGIGLALFLGAQLCWITAFLRAGALDHLRTRRAVCAAYLAVWAAAVAALAPTLGPVLGPAVALYALALLTMALTARALGPKALWGGLIFVASDSLIGLGAAGLDFPGRSTLCMTTYIAALALLVTAFTTHPHPTRATT</sequence>
<accession>A0A3R8QMQ9</accession>
<proteinExistence type="inferred from homology"/>
<dbReference type="Pfam" id="PF07947">
    <property type="entry name" value="YhhN"/>
    <property type="match status" value="1"/>
</dbReference>
<evidence type="ECO:0000256" key="5">
    <source>
        <dbReference type="ARBA" id="ARBA00023136"/>
    </source>
</evidence>
<dbReference type="InterPro" id="IPR012506">
    <property type="entry name" value="TMEM86B-like"/>
</dbReference>
<evidence type="ECO:0000256" key="4">
    <source>
        <dbReference type="ARBA" id="ARBA00022989"/>
    </source>
</evidence>
<feature type="transmembrane region" description="Helical" evidence="6">
    <location>
        <begin position="111"/>
        <end position="130"/>
    </location>
</feature>
<comment type="caution">
    <text evidence="7">The sequence shown here is derived from an EMBL/GenBank/DDBJ whole genome shotgun (WGS) entry which is preliminary data.</text>
</comment>
<evidence type="ECO:0000256" key="2">
    <source>
        <dbReference type="ARBA" id="ARBA00007375"/>
    </source>
</evidence>
<evidence type="ECO:0000256" key="6">
    <source>
        <dbReference type="SAM" id="Phobius"/>
    </source>
</evidence>
<dbReference type="GO" id="GO:0016020">
    <property type="term" value="C:membrane"/>
    <property type="evidence" value="ECO:0007669"/>
    <property type="project" value="UniProtKB-SubCell"/>
</dbReference>
<evidence type="ECO:0000313" key="8">
    <source>
        <dbReference type="Proteomes" id="UP000276379"/>
    </source>
</evidence>
<evidence type="ECO:0000256" key="3">
    <source>
        <dbReference type="ARBA" id="ARBA00022692"/>
    </source>
</evidence>